<evidence type="ECO:0000259" key="2">
    <source>
        <dbReference type="Pfam" id="PF07727"/>
    </source>
</evidence>
<feature type="region of interest" description="Disordered" evidence="1">
    <location>
        <begin position="1"/>
        <end position="22"/>
    </location>
</feature>
<dbReference type="InterPro" id="IPR043502">
    <property type="entry name" value="DNA/RNA_pol_sf"/>
</dbReference>
<protein>
    <recommendedName>
        <fullName evidence="2">Reverse transcriptase Ty1/copia-type domain-containing protein</fullName>
    </recommendedName>
</protein>
<dbReference type="AlphaFoldDB" id="A0A9Q3J9L8"/>
<proteinExistence type="predicted"/>
<dbReference type="InterPro" id="IPR013103">
    <property type="entry name" value="RVT_2"/>
</dbReference>
<name>A0A9Q3J9L8_9BASI</name>
<dbReference type="EMBL" id="AVOT02065861">
    <property type="protein sequence ID" value="MBW0557821.1"/>
    <property type="molecule type" value="Genomic_DNA"/>
</dbReference>
<dbReference type="SUPFAM" id="SSF56672">
    <property type="entry name" value="DNA/RNA polymerases"/>
    <property type="match status" value="1"/>
</dbReference>
<organism evidence="3 4">
    <name type="scientific">Austropuccinia psidii MF-1</name>
    <dbReference type="NCBI Taxonomy" id="1389203"/>
    <lineage>
        <taxon>Eukaryota</taxon>
        <taxon>Fungi</taxon>
        <taxon>Dikarya</taxon>
        <taxon>Basidiomycota</taxon>
        <taxon>Pucciniomycotina</taxon>
        <taxon>Pucciniomycetes</taxon>
        <taxon>Pucciniales</taxon>
        <taxon>Sphaerophragmiaceae</taxon>
        <taxon>Austropuccinia</taxon>
    </lineage>
</organism>
<dbReference type="OrthoDB" id="3344688at2759"/>
<feature type="domain" description="Reverse transcriptase Ty1/copia-type" evidence="2">
    <location>
        <begin position="113"/>
        <end position="269"/>
    </location>
</feature>
<reference evidence="3" key="1">
    <citation type="submission" date="2021-03" db="EMBL/GenBank/DDBJ databases">
        <title>Draft genome sequence of rust myrtle Austropuccinia psidii MF-1, a brazilian biotype.</title>
        <authorList>
            <person name="Quecine M.C."/>
            <person name="Pachon D.M.R."/>
            <person name="Bonatelli M.L."/>
            <person name="Correr F.H."/>
            <person name="Franceschini L.M."/>
            <person name="Leite T.F."/>
            <person name="Margarido G.R.A."/>
            <person name="Almeida C.A."/>
            <person name="Ferrarezi J.A."/>
            <person name="Labate C.A."/>
        </authorList>
    </citation>
    <scope>NUCLEOTIDE SEQUENCE</scope>
    <source>
        <strain evidence="3">MF-1</strain>
    </source>
</reference>
<evidence type="ECO:0000313" key="4">
    <source>
        <dbReference type="Proteomes" id="UP000765509"/>
    </source>
</evidence>
<evidence type="ECO:0000256" key="1">
    <source>
        <dbReference type="SAM" id="MobiDB-lite"/>
    </source>
</evidence>
<comment type="caution">
    <text evidence="3">The sequence shown here is derived from an EMBL/GenBank/DDBJ whole genome shotgun (WGS) entry which is preliminary data.</text>
</comment>
<dbReference type="Pfam" id="PF07727">
    <property type="entry name" value="RVT_2"/>
    <property type="match status" value="1"/>
</dbReference>
<sequence>MSSPDESTLEQTAYFNDQSMTENTCQRMLPIDEQQTNRDNRTPRLKVIGPRHPTIITGEVDPLHILPYLRRPTAYLMKSEETASTYHGALRSENKSEWIKAIGKELLAMEKLDVWDIIDLKKEYKLVGTMWVFKLKRNHLNPIIERKANLHAQGFTQTPGIDFSNTYAPTGRLNFLRALIAHACIKKLDFHQIDVKSAFLNAPLNKTVYLSIPQGLSIDRRQYCLRLEKAIYGLKQALLAWYTHLKLWLQSVGFMTCKLDPCVFHRKDPEDLCQPVTQNQSTSMTAKIP</sequence>
<accession>A0A9Q3J9L8</accession>
<dbReference type="Proteomes" id="UP000765509">
    <property type="component" value="Unassembled WGS sequence"/>
</dbReference>
<evidence type="ECO:0000313" key="3">
    <source>
        <dbReference type="EMBL" id="MBW0557821.1"/>
    </source>
</evidence>
<keyword evidence="4" id="KW-1185">Reference proteome</keyword>
<gene>
    <name evidence="3" type="ORF">O181_097536</name>
</gene>